<keyword evidence="1" id="KW-1133">Transmembrane helix</keyword>
<evidence type="ECO:0000256" key="1">
    <source>
        <dbReference type="SAM" id="Phobius"/>
    </source>
</evidence>
<evidence type="ECO:0000313" key="2">
    <source>
        <dbReference type="EMBL" id="KAJ1913611.1"/>
    </source>
</evidence>
<keyword evidence="1" id="KW-0812">Transmembrane</keyword>
<evidence type="ECO:0000313" key="3">
    <source>
        <dbReference type="Proteomes" id="UP001150538"/>
    </source>
</evidence>
<reference evidence="2" key="1">
    <citation type="submission" date="2022-07" db="EMBL/GenBank/DDBJ databases">
        <title>Phylogenomic reconstructions and comparative analyses of Kickxellomycotina fungi.</title>
        <authorList>
            <person name="Reynolds N.K."/>
            <person name="Stajich J.E."/>
            <person name="Barry K."/>
            <person name="Grigoriev I.V."/>
            <person name="Crous P."/>
            <person name="Smith M.E."/>
        </authorList>
    </citation>
    <scope>NUCLEOTIDE SEQUENCE</scope>
    <source>
        <strain evidence="2">NBRC 100468</strain>
    </source>
</reference>
<organism evidence="2 3">
    <name type="scientific">Mycoemilia scoparia</name>
    <dbReference type="NCBI Taxonomy" id="417184"/>
    <lineage>
        <taxon>Eukaryota</taxon>
        <taxon>Fungi</taxon>
        <taxon>Fungi incertae sedis</taxon>
        <taxon>Zoopagomycota</taxon>
        <taxon>Kickxellomycotina</taxon>
        <taxon>Kickxellomycetes</taxon>
        <taxon>Kickxellales</taxon>
        <taxon>Kickxellaceae</taxon>
        <taxon>Mycoemilia</taxon>
    </lineage>
</organism>
<dbReference type="AlphaFoldDB" id="A0A9W8DQ44"/>
<proteinExistence type="predicted"/>
<comment type="caution">
    <text evidence="2">The sequence shown here is derived from an EMBL/GenBank/DDBJ whole genome shotgun (WGS) entry which is preliminary data.</text>
</comment>
<dbReference type="Proteomes" id="UP001150538">
    <property type="component" value="Unassembled WGS sequence"/>
</dbReference>
<keyword evidence="1" id="KW-0472">Membrane</keyword>
<accession>A0A9W8DQ44</accession>
<sequence length="337" mass="38612">MSVPVHSMLNPTAASPMRPTIDTVKFCFEASNPTQTNVGQQGQQQAGPLMSAASLAAVSATVLTRWGAFADARERVPLNPTWHIDNVIEDMRANYRHQQAALSGQPTIATTSAQQFRKIGTSPIHQVSPLYHSMVGELNYQFGNANPEFINLRSELMSDDNIVDVMTFYSEDYDEFIESVTPELYNYGINSHEILFRAFMTAVNLVRENNDLAGERVVINVKHPKYFLEKENFAELYNGALVMIYYYGLVFGLYAVSDVEVKVEEKLAFRKCVYIVHYIYMWAALDRNCNNNLSILRAVYYFVVEINFMYFHINSLLDHLNEVCKRDQAFLQYWRNL</sequence>
<gene>
    <name evidence="2" type="ORF">H4219_005137</name>
</gene>
<name>A0A9W8DQ44_9FUNG</name>
<keyword evidence="3" id="KW-1185">Reference proteome</keyword>
<dbReference type="EMBL" id="JANBPU010000251">
    <property type="protein sequence ID" value="KAJ1913611.1"/>
    <property type="molecule type" value="Genomic_DNA"/>
</dbReference>
<feature type="transmembrane region" description="Helical" evidence="1">
    <location>
        <begin position="268"/>
        <end position="285"/>
    </location>
</feature>
<feature type="transmembrane region" description="Helical" evidence="1">
    <location>
        <begin position="236"/>
        <end position="256"/>
    </location>
</feature>
<protein>
    <submittedName>
        <fullName evidence="2">Uncharacterized protein</fullName>
    </submittedName>
</protein>